<dbReference type="EMBL" id="BK015861">
    <property type="protein sequence ID" value="DAD70175.1"/>
    <property type="molecule type" value="Genomic_DNA"/>
</dbReference>
<reference evidence="1" key="1">
    <citation type="journal article" date="2021" name="Proc. Natl. Acad. Sci. U.S.A.">
        <title>A Catalog of Tens of Thousands of Viruses from Human Metagenomes Reveals Hidden Associations with Chronic Diseases.</title>
        <authorList>
            <person name="Tisza M.J."/>
            <person name="Buck C.B."/>
        </authorList>
    </citation>
    <scope>NUCLEOTIDE SEQUENCE</scope>
    <source>
        <strain evidence="1">Ct3o911</strain>
    </source>
</reference>
<evidence type="ECO:0000313" key="1">
    <source>
        <dbReference type="EMBL" id="DAD70175.1"/>
    </source>
</evidence>
<sequence>MTRKRYVKLMMASGWDRNTANYIGIDPSKCHPCVPQERRLIAWAYRGSFPFKSYKQAWENDKMLVAIQRMYDGLPPLKAGREKENVDEY</sequence>
<protein>
    <submittedName>
        <fullName evidence="1">Uncharacterized protein</fullName>
    </submittedName>
</protein>
<proteinExistence type="predicted"/>
<organism evidence="1">
    <name type="scientific">Siphoviridae sp. ct3o911</name>
    <dbReference type="NCBI Taxonomy" id="2827560"/>
    <lineage>
        <taxon>Viruses</taxon>
        <taxon>Duplodnaviria</taxon>
        <taxon>Heunggongvirae</taxon>
        <taxon>Uroviricota</taxon>
        <taxon>Caudoviricetes</taxon>
    </lineage>
</organism>
<accession>A0A8S5LK01</accession>
<name>A0A8S5LK01_9CAUD</name>